<dbReference type="Gene3D" id="3.30.1240.10">
    <property type="match status" value="1"/>
</dbReference>
<comment type="caution">
    <text evidence="1">The sequence shown here is derived from an EMBL/GenBank/DDBJ whole genome shotgun (WGS) entry which is preliminary data.</text>
</comment>
<gene>
    <name evidence="1" type="ORF">UW61_C0012G0008</name>
</gene>
<dbReference type="Proteomes" id="UP000033901">
    <property type="component" value="Unassembled WGS sequence"/>
</dbReference>
<dbReference type="AlphaFoldDB" id="A0A0G1J7F9"/>
<dbReference type="InterPro" id="IPR036412">
    <property type="entry name" value="HAD-like_sf"/>
</dbReference>
<evidence type="ECO:0000313" key="2">
    <source>
        <dbReference type="Proteomes" id="UP000033901"/>
    </source>
</evidence>
<accession>A0A0G1J7F9</accession>
<dbReference type="InterPro" id="IPR023214">
    <property type="entry name" value="HAD_sf"/>
</dbReference>
<sequence length="235" mass="26737">MSLNDLIISSFIYGMMAQKMVHVSLVSGRCLDWLTEIFQILDLTDPCIINGGSQIIDPKTKKILWERPIYKESVRKILALIKQDQIPFIVSDNGIEYENTYESEFLNTLAIKLSYFDSKEKSDQCLKTLSRIPDISAHKTFSWDKDRNYKMDIYITHKEATKHYAAEELARILEIDTSEMIGVGDARNDAPLLDVCGLKVAMGNADDKLKRITHYIAPSVDEDGVAHVVEKFILS</sequence>
<evidence type="ECO:0000313" key="1">
    <source>
        <dbReference type="EMBL" id="KKT67288.1"/>
    </source>
</evidence>
<dbReference type="Pfam" id="PF08282">
    <property type="entry name" value="Hydrolase_3"/>
    <property type="match status" value="2"/>
</dbReference>
<protein>
    <submittedName>
        <fullName evidence="1">Cof-like protein hydrolase</fullName>
    </submittedName>
</protein>
<dbReference type="GO" id="GO:0016791">
    <property type="term" value="F:phosphatase activity"/>
    <property type="evidence" value="ECO:0007669"/>
    <property type="project" value="TreeGrafter"/>
</dbReference>
<dbReference type="PANTHER" id="PTHR10000:SF8">
    <property type="entry name" value="HAD SUPERFAMILY HYDROLASE-LIKE, TYPE 3"/>
    <property type="match status" value="1"/>
</dbReference>
<keyword evidence="1" id="KW-0378">Hydrolase</keyword>
<dbReference type="Gene3D" id="3.40.50.1000">
    <property type="entry name" value="HAD superfamily/HAD-like"/>
    <property type="match status" value="1"/>
</dbReference>
<dbReference type="PANTHER" id="PTHR10000">
    <property type="entry name" value="PHOSPHOSERINE PHOSPHATASE"/>
    <property type="match status" value="1"/>
</dbReference>
<dbReference type="GO" id="GO:0005829">
    <property type="term" value="C:cytosol"/>
    <property type="evidence" value="ECO:0007669"/>
    <property type="project" value="TreeGrafter"/>
</dbReference>
<proteinExistence type="predicted"/>
<reference evidence="1 2" key="1">
    <citation type="journal article" date="2015" name="Nature">
        <title>rRNA introns, odd ribosomes, and small enigmatic genomes across a large radiation of phyla.</title>
        <authorList>
            <person name="Brown C.T."/>
            <person name="Hug L.A."/>
            <person name="Thomas B.C."/>
            <person name="Sharon I."/>
            <person name="Castelle C.J."/>
            <person name="Singh A."/>
            <person name="Wilkins M.J."/>
            <person name="Williams K.H."/>
            <person name="Banfield J.F."/>
        </authorList>
    </citation>
    <scope>NUCLEOTIDE SEQUENCE [LARGE SCALE GENOMIC DNA]</scope>
</reference>
<dbReference type="EMBL" id="LCIZ01000012">
    <property type="protein sequence ID" value="KKT67288.1"/>
    <property type="molecule type" value="Genomic_DNA"/>
</dbReference>
<dbReference type="GO" id="GO:0000287">
    <property type="term" value="F:magnesium ion binding"/>
    <property type="evidence" value="ECO:0007669"/>
    <property type="project" value="TreeGrafter"/>
</dbReference>
<organism evidence="1 2">
    <name type="scientific">Candidatus Curtissbacteria bacterium GW2011_GWC1_44_33</name>
    <dbReference type="NCBI Taxonomy" id="1618413"/>
    <lineage>
        <taxon>Bacteria</taxon>
        <taxon>Candidatus Curtissiibacteriota</taxon>
    </lineage>
</organism>
<dbReference type="SUPFAM" id="SSF56784">
    <property type="entry name" value="HAD-like"/>
    <property type="match status" value="1"/>
</dbReference>
<name>A0A0G1J7F9_9BACT</name>